<keyword evidence="2" id="KW-0186">Copper</keyword>
<dbReference type="GO" id="GO:0046872">
    <property type="term" value="F:metal ion binding"/>
    <property type="evidence" value="ECO:0007669"/>
    <property type="project" value="UniProtKB-KW"/>
</dbReference>
<dbReference type="FunFam" id="2.60.40.420:FF:000003">
    <property type="entry name" value="Blue copper"/>
    <property type="match status" value="1"/>
</dbReference>
<sequence>MRKHINSDRDCQQHLRLFFIYIDKARIATFQRGQEGSEEMRSMEGNSRIFFLLFLLALIPKQASAAQHVVGGSQGWDESVDLNSWASGQTFKVGDQLVFKYSSGLHSVVELGSETAYKNCDLGTALDSKNTGDDVVKLSKVGTRYFACGTLGHCDQGMKMKITTVAGNAPSTPASASTTSGASAVQSFATFLLLAALSGISLLYLL</sequence>
<dbReference type="InParanoid" id="A0A061ECX6"/>
<evidence type="ECO:0000256" key="4">
    <source>
        <dbReference type="SAM" id="Phobius"/>
    </source>
</evidence>
<dbReference type="EMBL" id="CM001882">
    <property type="protein sequence ID" value="EOY02766.1"/>
    <property type="molecule type" value="Genomic_DNA"/>
</dbReference>
<name>A0A061ECX6_THECC</name>
<keyword evidence="4" id="KW-0812">Transmembrane</keyword>
<keyword evidence="4" id="KW-1133">Transmembrane helix</keyword>
<feature type="transmembrane region" description="Helical" evidence="4">
    <location>
        <begin position="49"/>
        <end position="70"/>
    </location>
</feature>
<dbReference type="PANTHER" id="PTHR33021:SF489">
    <property type="entry name" value="BASIC BLUE PROTEIN-LIKE"/>
    <property type="match status" value="1"/>
</dbReference>
<reference evidence="6 7" key="1">
    <citation type="journal article" date="2013" name="Genome Biol.">
        <title>The genome sequence of the most widely cultivated cacao type and its use to identify candidate genes regulating pod color.</title>
        <authorList>
            <person name="Motamayor J.C."/>
            <person name="Mockaitis K."/>
            <person name="Schmutz J."/>
            <person name="Haiminen N."/>
            <person name="Iii D.L."/>
            <person name="Cornejo O."/>
            <person name="Findley S.D."/>
            <person name="Zheng P."/>
            <person name="Utro F."/>
            <person name="Royaert S."/>
            <person name="Saski C."/>
            <person name="Jenkins J."/>
            <person name="Podicheti R."/>
            <person name="Zhao M."/>
            <person name="Scheffler B.E."/>
            <person name="Stack J.C."/>
            <person name="Feltus F.A."/>
            <person name="Mustiga G.M."/>
            <person name="Amores F."/>
            <person name="Phillips W."/>
            <person name="Marelli J.P."/>
            <person name="May G.D."/>
            <person name="Shapiro H."/>
            <person name="Ma J."/>
            <person name="Bustamante C.D."/>
            <person name="Schnell R.J."/>
            <person name="Main D."/>
            <person name="Gilbert D."/>
            <person name="Parida L."/>
            <person name="Kuhn D.N."/>
        </authorList>
    </citation>
    <scope>NUCLEOTIDE SEQUENCE [LARGE SCALE GENOMIC DNA]</scope>
    <source>
        <strain evidence="7">cv. Matina 1-6</strain>
    </source>
</reference>
<feature type="transmembrane region" description="Helical" evidence="4">
    <location>
        <begin position="184"/>
        <end position="205"/>
    </location>
</feature>
<dbReference type="InterPro" id="IPR003245">
    <property type="entry name" value="Phytocyanin_dom"/>
</dbReference>
<dbReference type="OMA" id="YKSCDIS"/>
<evidence type="ECO:0000313" key="6">
    <source>
        <dbReference type="EMBL" id="EOY02766.1"/>
    </source>
</evidence>
<keyword evidence="1" id="KW-0479">Metal-binding</keyword>
<proteinExistence type="predicted"/>
<dbReference type="GO" id="GO:0005886">
    <property type="term" value="C:plasma membrane"/>
    <property type="evidence" value="ECO:0000318"/>
    <property type="project" value="GO_Central"/>
</dbReference>
<protein>
    <submittedName>
        <fullName evidence="6">Cupredoxin superfamily protein</fullName>
    </submittedName>
</protein>
<dbReference type="eggNOG" id="ENOG502RZRN">
    <property type="taxonomic scope" value="Eukaryota"/>
</dbReference>
<dbReference type="Gene3D" id="2.60.40.420">
    <property type="entry name" value="Cupredoxins - blue copper proteins"/>
    <property type="match status" value="1"/>
</dbReference>
<dbReference type="Proteomes" id="UP000026915">
    <property type="component" value="Chromosome 4"/>
</dbReference>
<feature type="domain" description="Phytocyanin" evidence="5">
    <location>
        <begin position="66"/>
        <end position="166"/>
    </location>
</feature>
<dbReference type="Gramene" id="EOY02766">
    <property type="protein sequence ID" value="EOY02766"/>
    <property type="gene ID" value="TCM_017167"/>
</dbReference>
<dbReference type="PROSITE" id="PS51485">
    <property type="entry name" value="PHYTOCYANIN"/>
    <property type="match status" value="1"/>
</dbReference>
<dbReference type="SUPFAM" id="SSF49503">
    <property type="entry name" value="Cupredoxins"/>
    <property type="match status" value="1"/>
</dbReference>
<dbReference type="GO" id="GO:0009055">
    <property type="term" value="F:electron transfer activity"/>
    <property type="evidence" value="ECO:0007669"/>
    <property type="project" value="InterPro"/>
</dbReference>
<evidence type="ECO:0000259" key="5">
    <source>
        <dbReference type="PROSITE" id="PS51485"/>
    </source>
</evidence>
<keyword evidence="4" id="KW-0472">Membrane</keyword>
<dbReference type="InterPro" id="IPR008972">
    <property type="entry name" value="Cupredoxin"/>
</dbReference>
<dbReference type="InterPro" id="IPR039391">
    <property type="entry name" value="Phytocyanin-like"/>
</dbReference>
<organism evidence="6 7">
    <name type="scientific">Theobroma cacao</name>
    <name type="common">Cacao</name>
    <name type="synonym">Cocoa</name>
    <dbReference type="NCBI Taxonomy" id="3641"/>
    <lineage>
        <taxon>Eukaryota</taxon>
        <taxon>Viridiplantae</taxon>
        <taxon>Streptophyta</taxon>
        <taxon>Embryophyta</taxon>
        <taxon>Tracheophyta</taxon>
        <taxon>Spermatophyta</taxon>
        <taxon>Magnoliopsida</taxon>
        <taxon>eudicotyledons</taxon>
        <taxon>Gunneridae</taxon>
        <taxon>Pentapetalae</taxon>
        <taxon>rosids</taxon>
        <taxon>malvids</taxon>
        <taxon>Malvales</taxon>
        <taxon>Malvaceae</taxon>
        <taxon>Byttnerioideae</taxon>
        <taxon>Theobroma</taxon>
    </lineage>
</organism>
<dbReference type="PANTHER" id="PTHR33021">
    <property type="entry name" value="BLUE COPPER PROTEIN"/>
    <property type="match status" value="1"/>
</dbReference>
<gene>
    <name evidence="6" type="ORF">TCM_017167</name>
</gene>
<evidence type="ECO:0000256" key="1">
    <source>
        <dbReference type="ARBA" id="ARBA00022723"/>
    </source>
</evidence>
<accession>A0A061ECX6</accession>
<dbReference type="AlphaFoldDB" id="A0A061ECX6"/>
<dbReference type="FunCoup" id="A0A061ECX6">
    <property type="interactions" value="30"/>
</dbReference>
<dbReference type="STRING" id="3641.A0A061ECX6"/>
<dbReference type="HOGENOM" id="CLU_058719_4_0_1"/>
<keyword evidence="3" id="KW-0325">Glycoprotein</keyword>
<evidence type="ECO:0000313" key="7">
    <source>
        <dbReference type="Proteomes" id="UP000026915"/>
    </source>
</evidence>
<evidence type="ECO:0000256" key="3">
    <source>
        <dbReference type="ARBA" id="ARBA00023180"/>
    </source>
</evidence>
<dbReference type="Pfam" id="PF02298">
    <property type="entry name" value="Cu_bind_like"/>
    <property type="match status" value="1"/>
</dbReference>
<evidence type="ECO:0000256" key="2">
    <source>
        <dbReference type="ARBA" id="ARBA00023008"/>
    </source>
</evidence>
<keyword evidence="7" id="KW-1185">Reference proteome</keyword>
<dbReference type="CDD" id="cd04216">
    <property type="entry name" value="Phytocyanin"/>
    <property type="match status" value="1"/>
</dbReference>